<dbReference type="Proteomes" id="UP001589896">
    <property type="component" value="Unassembled WGS sequence"/>
</dbReference>
<organism evidence="1 2">
    <name type="scientific">Lysobacter korlensis</name>
    <dbReference type="NCBI Taxonomy" id="553636"/>
    <lineage>
        <taxon>Bacteria</taxon>
        <taxon>Pseudomonadati</taxon>
        <taxon>Pseudomonadota</taxon>
        <taxon>Gammaproteobacteria</taxon>
        <taxon>Lysobacterales</taxon>
        <taxon>Lysobacteraceae</taxon>
        <taxon>Lysobacter</taxon>
    </lineage>
</organism>
<accession>A0ABV6RLF3</accession>
<dbReference type="EMBL" id="JBHLTG010000001">
    <property type="protein sequence ID" value="MFC0677793.1"/>
    <property type="molecule type" value="Genomic_DNA"/>
</dbReference>
<comment type="caution">
    <text evidence="1">The sequence shown here is derived from an EMBL/GenBank/DDBJ whole genome shotgun (WGS) entry which is preliminary data.</text>
</comment>
<name>A0ABV6RLF3_9GAMM</name>
<dbReference type="RefSeq" id="WP_386666775.1">
    <property type="nucleotide sequence ID" value="NZ_JBHLTG010000001.1"/>
</dbReference>
<proteinExistence type="predicted"/>
<evidence type="ECO:0000313" key="2">
    <source>
        <dbReference type="Proteomes" id="UP001589896"/>
    </source>
</evidence>
<gene>
    <name evidence="1" type="ORF">ACFFGH_08075</name>
</gene>
<keyword evidence="2" id="KW-1185">Reference proteome</keyword>
<protein>
    <recommendedName>
        <fullName evidence="3">MmcB family DNA repair protein</fullName>
    </recommendedName>
</protein>
<reference evidence="1 2" key="1">
    <citation type="submission" date="2024-09" db="EMBL/GenBank/DDBJ databases">
        <authorList>
            <person name="Sun Q."/>
            <person name="Mori K."/>
        </authorList>
    </citation>
    <scope>NUCLEOTIDE SEQUENCE [LARGE SCALE GENOMIC DNA]</scope>
    <source>
        <strain evidence="1 2">KCTC 23076</strain>
    </source>
</reference>
<sequence length="261" mass="29919">MDDTAKVTSHDLCAALKLEHPSDEYVTMFEVRESVGSAHGSRADAIVLSLWPSRGFEMTGFEFKVSRSDWLGELKNPAKADRIARYCDRWCLFAAPGVVKEGELPVGWGLWELTATRQIRRKVPSITREPEPMPRAFLASLMRSRARLDAEDLAALHARQRHEWEKEQRLREKDAASGPDAATRRELERLRIGLNKLDEIREATGIDLANYTPSQQWIERMRLADSVALEHKLRLLRDLFADHELRKRIEIALRPEDGNGR</sequence>
<evidence type="ECO:0008006" key="3">
    <source>
        <dbReference type="Google" id="ProtNLM"/>
    </source>
</evidence>
<evidence type="ECO:0000313" key="1">
    <source>
        <dbReference type="EMBL" id="MFC0677793.1"/>
    </source>
</evidence>